<organism evidence="2 3">
    <name type="scientific">Caerostris extrusa</name>
    <name type="common">Bark spider</name>
    <name type="synonym">Caerostris bankana</name>
    <dbReference type="NCBI Taxonomy" id="172846"/>
    <lineage>
        <taxon>Eukaryota</taxon>
        <taxon>Metazoa</taxon>
        <taxon>Ecdysozoa</taxon>
        <taxon>Arthropoda</taxon>
        <taxon>Chelicerata</taxon>
        <taxon>Arachnida</taxon>
        <taxon>Araneae</taxon>
        <taxon>Araneomorphae</taxon>
        <taxon>Entelegynae</taxon>
        <taxon>Araneoidea</taxon>
        <taxon>Araneidae</taxon>
        <taxon>Caerostris</taxon>
    </lineage>
</organism>
<comment type="caution">
    <text evidence="2">The sequence shown here is derived from an EMBL/GenBank/DDBJ whole genome shotgun (WGS) entry which is preliminary data.</text>
</comment>
<dbReference type="AlphaFoldDB" id="A0AAV4R1Y0"/>
<feature type="region of interest" description="Disordered" evidence="1">
    <location>
        <begin position="29"/>
        <end position="70"/>
    </location>
</feature>
<proteinExistence type="predicted"/>
<accession>A0AAV4R1Y0</accession>
<feature type="compositionally biased region" description="Polar residues" evidence="1">
    <location>
        <begin position="49"/>
        <end position="67"/>
    </location>
</feature>
<sequence length="108" mass="12057">MGEHFDECSDEGPVKGPVCVFEWAGSAERTSRLTGHGSLRARSPHDNSIRPSSNAEGRTSHLSTGFSPPSRIDLWTLPTDYRDSFLIGNIATDSHRRDFHFSSEVFDY</sequence>
<evidence type="ECO:0000313" key="2">
    <source>
        <dbReference type="EMBL" id="GIY16328.1"/>
    </source>
</evidence>
<gene>
    <name evidence="2" type="ORF">CEXT_721851</name>
</gene>
<reference evidence="2 3" key="1">
    <citation type="submission" date="2021-06" db="EMBL/GenBank/DDBJ databases">
        <title>Caerostris extrusa draft genome.</title>
        <authorList>
            <person name="Kono N."/>
            <person name="Arakawa K."/>
        </authorList>
    </citation>
    <scope>NUCLEOTIDE SEQUENCE [LARGE SCALE GENOMIC DNA]</scope>
</reference>
<name>A0AAV4R1Y0_CAEEX</name>
<evidence type="ECO:0000256" key="1">
    <source>
        <dbReference type="SAM" id="MobiDB-lite"/>
    </source>
</evidence>
<dbReference type="EMBL" id="BPLR01007358">
    <property type="protein sequence ID" value="GIY16328.1"/>
    <property type="molecule type" value="Genomic_DNA"/>
</dbReference>
<evidence type="ECO:0000313" key="3">
    <source>
        <dbReference type="Proteomes" id="UP001054945"/>
    </source>
</evidence>
<protein>
    <submittedName>
        <fullName evidence="2">Uncharacterized protein</fullName>
    </submittedName>
</protein>
<keyword evidence="3" id="KW-1185">Reference proteome</keyword>
<dbReference type="Proteomes" id="UP001054945">
    <property type="component" value="Unassembled WGS sequence"/>
</dbReference>